<feature type="region of interest" description="Disordered" evidence="1">
    <location>
        <begin position="1"/>
        <end position="22"/>
    </location>
</feature>
<dbReference type="AlphaFoldDB" id="K1QZB3"/>
<reference evidence="2" key="1">
    <citation type="journal article" date="2012" name="Nature">
        <title>The oyster genome reveals stress adaptation and complexity of shell formation.</title>
        <authorList>
            <person name="Zhang G."/>
            <person name="Fang X."/>
            <person name="Guo X."/>
            <person name="Li L."/>
            <person name="Luo R."/>
            <person name="Xu F."/>
            <person name="Yang P."/>
            <person name="Zhang L."/>
            <person name="Wang X."/>
            <person name="Qi H."/>
            <person name="Xiong Z."/>
            <person name="Que H."/>
            <person name="Xie Y."/>
            <person name="Holland P.W."/>
            <person name="Paps J."/>
            <person name="Zhu Y."/>
            <person name="Wu F."/>
            <person name="Chen Y."/>
            <person name="Wang J."/>
            <person name="Peng C."/>
            <person name="Meng J."/>
            <person name="Yang L."/>
            <person name="Liu J."/>
            <person name="Wen B."/>
            <person name="Zhang N."/>
            <person name="Huang Z."/>
            <person name="Zhu Q."/>
            <person name="Feng Y."/>
            <person name="Mount A."/>
            <person name="Hedgecock D."/>
            <person name="Xu Z."/>
            <person name="Liu Y."/>
            <person name="Domazet-Loso T."/>
            <person name="Du Y."/>
            <person name="Sun X."/>
            <person name="Zhang S."/>
            <person name="Liu B."/>
            <person name="Cheng P."/>
            <person name="Jiang X."/>
            <person name="Li J."/>
            <person name="Fan D."/>
            <person name="Wang W."/>
            <person name="Fu W."/>
            <person name="Wang T."/>
            <person name="Wang B."/>
            <person name="Zhang J."/>
            <person name="Peng Z."/>
            <person name="Li Y."/>
            <person name="Li N."/>
            <person name="Wang J."/>
            <person name="Chen M."/>
            <person name="He Y."/>
            <person name="Tan F."/>
            <person name="Song X."/>
            <person name="Zheng Q."/>
            <person name="Huang R."/>
            <person name="Yang H."/>
            <person name="Du X."/>
            <person name="Chen L."/>
            <person name="Yang M."/>
            <person name="Gaffney P.M."/>
            <person name="Wang S."/>
            <person name="Luo L."/>
            <person name="She Z."/>
            <person name="Ming Y."/>
            <person name="Huang W."/>
            <person name="Zhang S."/>
            <person name="Huang B."/>
            <person name="Zhang Y."/>
            <person name="Qu T."/>
            <person name="Ni P."/>
            <person name="Miao G."/>
            <person name="Wang J."/>
            <person name="Wang Q."/>
            <person name="Steinberg C.E."/>
            <person name="Wang H."/>
            <person name="Li N."/>
            <person name="Qian L."/>
            <person name="Zhang G."/>
            <person name="Li Y."/>
            <person name="Yang H."/>
            <person name="Liu X."/>
            <person name="Wang J."/>
            <person name="Yin Y."/>
            <person name="Wang J."/>
        </authorList>
    </citation>
    <scope>NUCLEOTIDE SEQUENCE [LARGE SCALE GENOMIC DNA]</scope>
    <source>
        <strain evidence="2">05x7-T-G4-1.051#20</strain>
    </source>
</reference>
<dbReference type="InterPro" id="IPR027417">
    <property type="entry name" value="P-loop_NTPase"/>
</dbReference>
<evidence type="ECO:0000256" key="1">
    <source>
        <dbReference type="SAM" id="MobiDB-lite"/>
    </source>
</evidence>
<organism evidence="2">
    <name type="scientific">Magallana gigas</name>
    <name type="common">Pacific oyster</name>
    <name type="synonym">Crassostrea gigas</name>
    <dbReference type="NCBI Taxonomy" id="29159"/>
    <lineage>
        <taxon>Eukaryota</taxon>
        <taxon>Metazoa</taxon>
        <taxon>Spiralia</taxon>
        <taxon>Lophotrochozoa</taxon>
        <taxon>Mollusca</taxon>
        <taxon>Bivalvia</taxon>
        <taxon>Autobranchia</taxon>
        <taxon>Pteriomorphia</taxon>
        <taxon>Ostreida</taxon>
        <taxon>Ostreoidea</taxon>
        <taxon>Ostreidae</taxon>
        <taxon>Magallana</taxon>
    </lineage>
</organism>
<dbReference type="EMBL" id="JH818926">
    <property type="protein sequence ID" value="EKC36504.1"/>
    <property type="molecule type" value="Genomic_DNA"/>
</dbReference>
<gene>
    <name evidence="2" type="ORF">CGI_10024669</name>
</gene>
<proteinExistence type="predicted"/>
<accession>K1QZB3</accession>
<feature type="compositionally biased region" description="Basic and acidic residues" evidence="1">
    <location>
        <begin position="265"/>
        <end position="291"/>
    </location>
</feature>
<feature type="region of interest" description="Disordered" evidence="1">
    <location>
        <begin position="263"/>
        <end position="345"/>
    </location>
</feature>
<feature type="compositionally biased region" description="Low complexity" evidence="1">
    <location>
        <begin position="137"/>
        <end position="146"/>
    </location>
</feature>
<sequence>MSTSYDALVGSDGQQGREPREAKLTEKGEEYFKNQKDILHRKLQSASKILRECIVDSEPLPKSISLLENTEGTLQSTFQCYNTCANDYLDFLSRSRDPDSAQELENYWPVMTDLKKQFNNLMEKIHLKIESADGRTSRTSRSTRSSASLVASKRAKAESEKMLRGMALQNFVHFEKRFVLDFSKTKNGPNIFVGASSTGKTAVLELIRRCMDSRLNSSLTNRANSNEKEYVFCEFYLDIDKYGPTVITGMIVDARTDNYSSTMQTDKEVKANPEVKSEDKEEKGRENKLDEMSEQGDEQGSLKKKMKKDNKPEEMSGEQGEEQGSQNKKDKEMDLDEEVLDRDAVIETEESTKRIKKIGLGYSSYNRFEGGLVSDFLVDPNGFEALSTDLATKEKNIYLERWGPRRFSLK</sequence>
<protein>
    <submittedName>
        <fullName evidence="2">Uncharacterized protein</fullName>
    </submittedName>
</protein>
<name>K1QZB3_MAGGI</name>
<dbReference type="Gene3D" id="3.40.50.300">
    <property type="entry name" value="P-loop containing nucleotide triphosphate hydrolases"/>
    <property type="match status" value="1"/>
</dbReference>
<evidence type="ECO:0000313" key="2">
    <source>
        <dbReference type="EMBL" id="EKC36504.1"/>
    </source>
</evidence>
<feature type="region of interest" description="Disordered" evidence="1">
    <location>
        <begin position="132"/>
        <end position="152"/>
    </location>
</feature>
<dbReference type="HOGENOM" id="CLU_671313_0_0_1"/>
<dbReference type="InParanoid" id="K1QZB3"/>